<evidence type="ECO:0000313" key="3">
    <source>
        <dbReference type="EMBL" id="RLE13262.1"/>
    </source>
</evidence>
<dbReference type="GO" id="GO:0106026">
    <property type="term" value="F:Gly-tRNA(Ala) deacylase activity"/>
    <property type="evidence" value="ECO:0007669"/>
    <property type="project" value="UniProtKB-UniRule"/>
</dbReference>
<dbReference type="Pfam" id="PF02580">
    <property type="entry name" value="Tyr_Deacylase"/>
    <property type="match status" value="1"/>
</dbReference>
<comment type="domain">
    <text evidence="2">A Gly-cisPro motif from one monomer fits into the active site of the other monomer to allow specific chiral rejection of L-amino acids.</text>
</comment>
<dbReference type="EMBL" id="QMQB01000100">
    <property type="protein sequence ID" value="RLE13262.1"/>
    <property type="molecule type" value="Genomic_DNA"/>
</dbReference>
<dbReference type="GO" id="GO:0000049">
    <property type="term" value="F:tRNA binding"/>
    <property type="evidence" value="ECO:0007669"/>
    <property type="project" value="UniProtKB-UniRule"/>
</dbReference>
<dbReference type="EC" id="3.1.1.-" evidence="2"/>
<dbReference type="PANTHER" id="PTHR10472:SF5">
    <property type="entry name" value="D-AMINOACYL-TRNA DEACYLASE 1"/>
    <property type="match status" value="1"/>
</dbReference>
<keyword evidence="2" id="KW-0820">tRNA-binding</keyword>
<gene>
    <name evidence="2" type="primary">dtd</name>
    <name evidence="3" type="ORF">DRI96_03240</name>
</gene>
<feature type="short sequence motif" description="Gly-cisPro motif, important for rejection of L-amino acids" evidence="2">
    <location>
        <begin position="137"/>
        <end position="138"/>
    </location>
</feature>
<dbReference type="Proteomes" id="UP000267654">
    <property type="component" value="Unassembled WGS sequence"/>
</dbReference>
<comment type="function">
    <text evidence="2">An aminoacyl-tRNA editing enzyme that deacylates mischarged D-aminoacyl-tRNAs. Also deacylates mischarged glycyl-tRNA(Ala), protecting cells against glycine mischarging by AlaRS. Acts via tRNA-based rather than protein-based catalysis; rejects L-amino acids rather than detecting D-amino acids in the active site. By recycling D-aminoacyl-tRNA to D-amino acids and free tRNA molecules, this enzyme counteracts the toxicity associated with the formation of D-aminoacyl-tRNA entities in vivo and helps enforce protein L-homochirality.</text>
</comment>
<comment type="catalytic activity">
    <reaction evidence="2">
        <text>a D-aminoacyl-tRNA + H2O = a tRNA + a D-alpha-amino acid + H(+)</text>
        <dbReference type="Rhea" id="RHEA:13953"/>
        <dbReference type="Rhea" id="RHEA-COMP:10123"/>
        <dbReference type="Rhea" id="RHEA-COMP:10124"/>
        <dbReference type="ChEBI" id="CHEBI:15377"/>
        <dbReference type="ChEBI" id="CHEBI:15378"/>
        <dbReference type="ChEBI" id="CHEBI:59871"/>
        <dbReference type="ChEBI" id="CHEBI:78442"/>
        <dbReference type="ChEBI" id="CHEBI:79333"/>
        <dbReference type="EC" id="3.1.1.96"/>
    </reaction>
</comment>
<evidence type="ECO:0000313" key="4">
    <source>
        <dbReference type="Proteomes" id="UP000267654"/>
    </source>
</evidence>
<dbReference type="InterPro" id="IPR023509">
    <property type="entry name" value="DTD-like_sf"/>
</dbReference>
<dbReference type="InterPro" id="IPR003732">
    <property type="entry name" value="Daa-tRNA_deacyls_DTD"/>
</dbReference>
<accession>A0A662DGI1</accession>
<evidence type="ECO:0000256" key="1">
    <source>
        <dbReference type="ARBA" id="ARBA00009673"/>
    </source>
</evidence>
<dbReference type="GO" id="GO:0005737">
    <property type="term" value="C:cytoplasm"/>
    <property type="evidence" value="ECO:0007669"/>
    <property type="project" value="UniProtKB-SubCell"/>
</dbReference>
<comment type="similarity">
    <text evidence="1 2">Belongs to the DTD family.</text>
</comment>
<comment type="catalytic activity">
    <reaction evidence="2">
        <text>glycyl-tRNA(Ala) + H2O = tRNA(Ala) + glycine + H(+)</text>
        <dbReference type="Rhea" id="RHEA:53744"/>
        <dbReference type="Rhea" id="RHEA-COMP:9657"/>
        <dbReference type="Rhea" id="RHEA-COMP:13640"/>
        <dbReference type="ChEBI" id="CHEBI:15377"/>
        <dbReference type="ChEBI" id="CHEBI:15378"/>
        <dbReference type="ChEBI" id="CHEBI:57305"/>
        <dbReference type="ChEBI" id="CHEBI:78442"/>
        <dbReference type="ChEBI" id="CHEBI:78522"/>
    </reaction>
</comment>
<dbReference type="FunFam" id="3.50.80.10:FF:000001">
    <property type="entry name" value="D-aminoacyl-tRNA deacylase"/>
    <property type="match status" value="1"/>
</dbReference>
<sequence length="152" mass="16933">MLAVVQRVNSARCFVNGKLTGSITRGIVTFIAVGKNDEVKDAQWMVKKIVNLRLFNDDNYKMNLSLLQIGGEILLIPQFTLYGDCRKGYRPSFSQAAPSEVARVMFSKIVDLLKEYPVKVATGVFGARMQIEVENEGPVTLIISSDDKFGRI</sequence>
<dbReference type="Gene3D" id="3.50.80.10">
    <property type="entry name" value="D-tyrosyl-tRNA(Tyr) deacylase"/>
    <property type="match status" value="1"/>
</dbReference>
<proteinExistence type="inferred from homology"/>
<dbReference type="PANTHER" id="PTHR10472">
    <property type="entry name" value="D-TYROSYL-TRNA TYR DEACYLASE"/>
    <property type="match status" value="1"/>
</dbReference>
<comment type="subunit">
    <text evidence="2">Homodimer.</text>
</comment>
<evidence type="ECO:0000256" key="2">
    <source>
        <dbReference type="HAMAP-Rule" id="MF_00518"/>
    </source>
</evidence>
<organism evidence="3 4">
    <name type="scientific">Aerophobetes bacterium</name>
    <dbReference type="NCBI Taxonomy" id="2030807"/>
    <lineage>
        <taxon>Bacteria</taxon>
        <taxon>Candidatus Aerophobota</taxon>
    </lineage>
</organism>
<keyword evidence="2" id="KW-0694">RNA-binding</keyword>
<reference evidence="3 4" key="1">
    <citation type="submission" date="2018-06" db="EMBL/GenBank/DDBJ databases">
        <title>Extensive metabolic versatility and redundancy in microbially diverse, dynamic hydrothermal sediments.</title>
        <authorList>
            <person name="Dombrowski N."/>
            <person name="Teske A."/>
            <person name="Baker B.J."/>
        </authorList>
    </citation>
    <scope>NUCLEOTIDE SEQUENCE [LARGE SCALE GENOMIC DNA]</scope>
    <source>
        <strain evidence="3">B19_G9</strain>
    </source>
</reference>
<comment type="subcellular location">
    <subcellularLocation>
        <location evidence="2">Cytoplasm</location>
    </subcellularLocation>
</comment>
<dbReference type="HAMAP" id="MF_00518">
    <property type="entry name" value="Deacylase_Dtd"/>
    <property type="match status" value="1"/>
</dbReference>
<dbReference type="EC" id="3.1.1.96" evidence="2"/>
<keyword evidence="2" id="KW-0378">Hydrolase</keyword>
<dbReference type="GO" id="GO:0043908">
    <property type="term" value="F:Ser(Gly)-tRNA(Ala) hydrolase activity"/>
    <property type="evidence" value="ECO:0007669"/>
    <property type="project" value="UniProtKB-UniRule"/>
</dbReference>
<protein>
    <recommendedName>
        <fullName evidence="2">D-aminoacyl-tRNA deacylase</fullName>
        <shortName evidence="2">DTD</shortName>
        <ecNumber evidence="2">3.1.1.96</ecNumber>
    </recommendedName>
    <alternativeName>
        <fullName evidence="2">Gly-tRNA(Ala) deacylase</fullName>
        <ecNumber evidence="2">3.1.1.-</ecNumber>
    </alternativeName>
</protein>
<dbReference type="GO" id="GO:0019478">
    <property type="term" value="P:D-amino acid catabolic process"/>
    <property type="evidence" value="ECO:0007669"/>
    <property type="project" value="UniProtKB-UniRule"/>
</dbReference>
<keyword evidence="2" id="KW-0963">Cytoplasm</keyword>
<dbReference type="NCBIfam" id="TIGR00256">
    <property type="entry name" value="D-aminoacyl-tRNA deacylase"/>
    <property type="match status" value="1"/>
</dbReference>
<name>A0A662DGI1_UNCAE</name>
<dbReference type="AlphaFoldDB" id="A0A662DGI1"/>
<comment type="caution">
    <text evidence="3">The sequence shown here is derived from an EMBL/GenBank/DDBJ whole genome shotgun (WGS) entry which is preliminary data.</text>
</comment>
<dbReference type="SUPFAM" id="SSF69500">
    <property type="entry name" value="DTD-like"/>
    <property type="match status" value="1"/>
</dbReference>
<dbReference type="GO" id="GO:0051500">
    <property type="term" value="F:D-tyrosyl-tRNA(Tyr) deacylase activity"/>
    <property type="evidence" value="ECO:0007669"/>
    <property type="project" value="TreeGrafter"/>
</dbReference>